<feature type="transmembrane region" description="Helical" evidence="1">
    <location>
        <begin position="62"/>
        <end position="83"/>
    </location>
</feature>
<feature type="transmembrane region" description="Helical" evidence="1">
    <location>
        <begin position="171"/>
        <end position="191"/>
    </location>
</feature>
<feature type="transmembrane region" description="Helical" evidence="1">
    <location>
        <begin position="347"/>
        <end position="368"/>
    </location>
</feature>
<keyword evidence="1" id="KW-1133">Transmembrane helix</keyword>
<name>A0A162MK46_9FIRM</name>
<dbReference type="STRING" id="520767.ATZ99_10900"/>
<dbReference type="Proteomes" id="UP000075737">
    <property type="component" value="Unassembled WGS sequence"/>
</dbReference>
<feature type="transmembrane region" description="Helical" evidence="1">
    <location>
        <begin position="212"/>
        <end position="233"/>
    </location>
</feature>
<evidence type="ECO:0008006" key="4">
    <source>
        <dbReference type="Google" id="ProtNLM"/>
    </source>
</evidence>
<feature type="transmembrane region" description="Helical" evidence="1">
    <location>
        <begin position="239"/>
        <end position="260"/>
    </location>
</feature>
<evidence type="ECO:0000256" key="1">
    <source>
        <dbReference type="SAM" id="Phobius"/>
    </source>
</evidence>
<dbReference type="AlphaFoldDB" id="A0A162MK46"/>
<keyword evidence="1" id="KW-0472">Membrane</keyword>
<dbReference type="PANTHER" id="PTHR39556:SF1">
    <property type="entry name" value="PROTEIN, PUTATIVE-RELATED"/>
    <property type="match status" value="1"/>
</dbReference>
<feature type="transmembrane region" description="Helical" evidence="1">
    <location>
        <begin position="23"/>
        <end position="41"/>
    </location>
</feature>
<dbReference type="EMBL" id="LOHZ01000027">
    <property type="protein sequence ID" value="KYO66462.1"/>
    <property type="molecule type" value="Genomic_DNA"/>
</dbReference>
<reference evidence="2 3" key="1">
    <citation type="submission" date="2015-12" db="EMBL/GenBank/DDBJ databases">
        <title>Draft genome of Thermovenabulum gondwanense isolated from a red thermophilic microbial mat colonisisng an outflow channel of a bore well.</title>
        <authorList>
            <person name="Patel B.K."/>
        </authorList>
    </citation>
    <scope>NUCLEOTIDE SEQUENCE [LARGE SCALE GENOMIC DNA]</scope>
    <source>
        <strain evidence="2 3">R270</strain>
    </source>
</reference>
<feature type="transmembrane region" description="Helical" evidence="1">
    <location>
        <begin position="311"/>
        <end position="335"/>
    </location>
</feature>
<dbReference type="InterPro" id="IPR007294">
    <property type="entry name" value="DUF401"/>
</dbReference>
<keyword evidence="3" id="KW-1185">Reference proteome</keyword>
<protein>
    <recommendedName>
        <fullName evidence="4">DUF401 family protein</fullName>
    </recommendedName>
</protein>
<comment type="caution">
    <text evidence="2">The sequence shown here is derived from an EMBL/GenBank/DDBJ whole genome shotgun (WGS) entry which is preliminary data.</text>
</comment>
<dbReference type="Pfam" id="PF04165">
    <property type="entry name" value="DUF401"/>
    <property type="match status" value="1"/>
</dbReference>
<organism evidence="2 3">
    <name type="scientific">Thermovenabulum gondwanense</name>
    <dbReference type="NCBI Taxonomy" id="520767"/>
    <lineage>
        <taxon>Bacteria</taxon>
        <taxon>Bacillati</taxon>
        <taxon>Bacillota</taxon>
        <taxon>Clostridia</taxon>
        <taxon>Thermosediminibacterales</taxon>
        <taxon>Thermosediminibacteraceae</taxon>
        <taxon>Thermovenabulum</taxon>
    </lineage>
</organism>
<evidence type="ECO:0000313" key="2">
    <source>
        <dbReference type="EMBL" id="KYO66462.1"/>
    </source>
</evidence>
<dbReference type="PANTHER" id="PTHR39556">
    <property type="entry name" value="PROTEIN, PUTATIVE-RELATED"/>
    <property type="match status" value="1"/>
</dbReference>
<evidence type="ECO:0000313" key="3">
    <source>
        <dbReference type="Proteomes" id="UP000075737"/>
    </source>
</evidence>
<keyword evidence="1" id="KW-0812">Transmembrane</keyword>
<proteinExistence type="predicted"/>
<feature type="transmembrane region" description="Helical" evidence="1">
    <location>
        <begin position="272"/>
        <end position="291"/>
    </location>
</feature>
<accession>A0A162MK46</accession>
<gene>
    <name evidence="2" type="ORF">ATZ99_10900</name>
</gene>
<dbReference type="RefSeq" id="WP_083947363.1">
    <property type="nucleotide sequence ID" value="NZ_LOHZ01000027.1"/>
</dbReference>
<feature type="transmembrane region" description="Helical" evidence="1">
    <location>
        <begin position="388"/>
        <end position="406"/>
    </location>
</feature>
<dbReference type="OrthoDB" id="367235at2"/>
<sequence>MLLLTVIIFAVFCNVYLFRKNVNIGAIMLLNSLLVALYNRMPFSLMISTAFKAALSEKTLELIFILIAIMIIENIMRTSGMIVKMAQSLRVFIKNGLFSAIMLSAALGLLPSPGGARFSCPIVEEVTGDGLSNLNKAYINYWFRHVWLDGFILYPGVILAAKLLNVPVGRLFFHLLIFIFVYAVSGILILGEKGEEKNKSIRVENNGRKKTALKDIAFSLSPVILMIGLYLLLVNRFEYALDISAVATIIYLIFLNRLNFKEFKRVIKESLNLNYVVLIIGVMVFKDFLTVSGAVESFSRTVIYYKIPKELLFILIPLISNFFFGVTVSFVSLAFPILIPLGLNQNLWHAACAFAAGFIGGMITPVHLCSVMSAEYFNVSIERLLKKVMVSSFAVIITIIIVLILSQ</sequence>
<feature type="transmembrane region" description="Helical" evidence="1">
    <location>
        <begin position="89"/>
        <end position="110"/>
    </location>
</feature>